<dbReference type="Proteomes" id="UP000509626">
    <property type="component" value="Plasmid unnamed1"/>
</dbReference>
<dbReference type="AlphaFoldDB" id="A0A7D5LDV6"/>
<dbReference type="EMBL" id="CP058580">
    <property type="protein sequence ID" value="QLG64330.1"/>
    <property type="molecule type" value="Genomic_DNA"/>
</dbReference>
<organism evidence="1 2">
    <name type="scientific">Halorarum salinum</name>
    <dbReference type="NCBI Taxonomy" id="2743089"/>
    <lineage>
        <taxon>Archaea</taxon>
        <taxon>Methanobacteriati</taxon>
        <taxon>Methanobacteriota</taxon>
        <taxon>Stenosarchaea group</taxon>
        <taxon>Halobacteria</taxon>
        <taxon>Halobacteriales</taxon>
        <taxon>Haloferacaceae</taxon>
        <taxon>Halorarum</taxon>
    </lineage>
</organism>
<protein>
    <submittedName>
        <fullName evidence="1">DUF354 domain-containing protein</fullName>
    </submittedName>
</protein>
<reference evidence="1 2" key="1">
    <citation type="submission" date="2020-06" db="EMBL/GenBank/DDBJ databases">
        <title>NJ-3-1, isolated from saline soil.</title>
        <authorList>
            <person name="Cui H.L."/>
            <person name="Shi X."/>
        </authorList>
    </citation>
    <scope>NUCLEOTIDE SEQUENCE [LARGE SCALE GENOMIC DNA]</scope>
    <source>
        <strain evidence="1 2">NJ-3-1</strain>
        <plasmid evidence="1 2">unnamed1</plasmid>
    </source>
</reference>
<name>A0A7D5LDV6_9EURY</name>
<sequence>MRALFDVSHPAHVHLFKHAAAELGGEGHDVFVASREKDVTTDLLDAAGIAHSPLTGVCDGRYGTAREWVAREGRLLRLVRRFDPDVVVSRLNPAAAHVSRLLGVPNVVFHDSEFAGLLERVTTPFATVVCTPAGFGRDFGERQRRYEGFHELAYLHPARFEPDPDALREAGVDPDEPYAVLRFVAMGAHHDVGHESLSPADKRELVERLEEEAGLTVYVSSEGPLPADLDDRRVPVPPEAVHQLLAHADVYAGDSGTMATEAAVLATPTARFNPYGDEMGNFHELHEYGLVRTLHGVSDFVDAAVALATDPDAGDRWRTRRRDMLAEKVDVTAYMLETVREVAAA</sequence>
<dbReference type="OrthoDB" id="185087at2157"/>
<dbReference type="PANTHER" id="PTHR39662:SF1">
    <property type="entry name" value="DUF354 DOMAIN-CONTAINING PROTEIN"/>
    <property type="match status" value="1"/>
</dbReference>
<dbReference type="InterPro" id="IPR007152">
    <property type="entry name" value="DUF354"/>
</dbReference>
<accession>A0A7D5LDV6</accession>
<keyword evidence="2" id="KW-1185">Reference proteome</keyword>
<dbReference type="Pfam" id="PF04007">
    <property type="entry name" value="DUF354"/>
    <property type="match status" value="1"/>
</dbReference>
<dbReference type="PIRSF" id="PIRSF005357">
    <property type="entry name" value="UCP005357"/>
    <property type="match status" value="1"/>
</dbReference>
<evidence type="ECO:0000313" key="1">
    <source>
        <dbReference type="EMBL" id="QLG64330.1"/>
    </source>
</evidence>
<dbReference type="GeneID" id="56040067"/>
<dbReference type="KEGG" id="halu:HUG12_21370"/>
<evidence type="ECO:0000313" key="2">
    <source>
        <dbReference type="Proteomes" id="UP000509626"/>
    </source>
</evidence>
<keyword evidence="1" id="KW-0614">Plasmid</keyword>
<proteinExistence type="predicted"/>
<dbReference type="PANTHER" id="PTHR39662">
    <property type="entry name" value="DUF354 DOMAIN-CONTAINING PROTEIN-RELATED"/>
    <property type="match status" value="1"/>
</dbReference>
<dbReference type="RefSeq" id="WP_179270912.1">
    <property type="nucleotide sequence ID" value="NZ_CP058580.1"/>
</dbReference>
<geneLocation type="plasmid" evidence="1 2">
    <name>unnamed1</name>
</geneLocation>
<dbReference type="SUPFAM" id="SSF53756">
    <property type="entry name" value="UDP-Glycosyltransferase/glycogen phosphorylase"/>
    <property type="match status" value="1"/>
</dbReference>
<gene>
    <name evidence="1" type="ORF">HUG12_21370</name>
</gene>